<proteinExistence type="predicted"/>
<dbReference type="InterPro" id="IPR059181">
    <property type="entry name" value="RWDD2A-B_C"/>
</dbReference>
<dbReference type="InterPro" id="IPR006575">
    <property type="entry name" value="RWD_dom"/>
</dbReference>
<dbReference type="InterPro" id="IPR016135">
    <property type="entry name" value="UBQ-conjugating_enzyme/RWD"/>
</dbReference>
<dbReference type="InterPro" id="IPR010541">
    <property type="entry name" value="Prp3_C"/>
</dbReference>
<dbReference type="OMA" id="IDAYMSF"/>
<dbReference type="RefSeq" id="XP_022092760.1">
    <property type="nucleotide sequence ID" value="XM_022237068.1"/>
</dbReference>
<name>A0A8B7YK10_ACAPL</name>
<accession>A0A8B7YK10</accession>
<evidence type="ECO:0000313" key="3">
    <source>
        <dbReference type="RefSeq" id="XP_022092760.1"/>
    </source>
</evidence>
<dbReference type="PANTHER" id="PTHR15955">
    <property type="entry name" value="RWD DOMAIN CONTAINING PROTEIN 2"/>
    <property type="match status" value="1"/>
</dbReference>
<reference evidence="3" key="1">
    <citation type="submission" date="2025-08" db="UniProtKB">
        <authorList>
            <consortium name="RefSeq"/>
        </authorList>
    </citation>
    <scope>IDENTIFICATION</scope>
</reference>
<dbReference type="InterPro" id="IPR017359">
    <property type="entry name" value="Phi-like"/>
</dbReference>
<dbReference type="PROSITE" id="PS50908">
    <property type="entry name" value="RWD"/>
    <property type="match status" value="1"/>
</dbReference>
<dbReference type="Pfam" id="PF06544">
    <property type="entry name" value="Prp3_C"/>
    <property type="match status" value="1"/>
</dbReference>
<evidence type="ECO:0000313" key="2">
    <source>
        <dbReference type="Proteomes" id="UP000694845"/>
    </source>
</evidence>
<dbReference type="OrthoDB" id="432412at2759"/>
<dbReference type="AlphaFoldDB" id="A0A8B7YK10"/>
<sequence>MEKRELIELQLSEVEMLQSMFPNEEFCVDDPSVISEARSIVSDQGYSHDSTATALEGYRQITFTIKIKVEEPECDLHVICLLPEMYPQDVPEVLVRSDAPLFTRQQQKRLNDDVAEHILSLDRGELCIGEAIQWIRENTYKYVEPPSPSKDKSLSNLSKKTKHDDTFTRLWIHSHHIYSKFKRRDILDWGAELPVTGFCLPGKPGIICIEGEKSSAEEFWNRLRRMNWKKISCKHREDFPFCDGKGQLTPVSDLRKFSGFEEKEFAVRGGRDYHMDLGMFFKFLEEHNCGSVFKILLGVDGKVSSKAE</sequence>
<keyword evidence="2" id="KW-1185">Reference proteome</keyword>
<dbReference type="CDD" id="cd23829">
    <property type="entry name" value="RWD_RWDD2"/>
    <property type="match status" value="1"/>
</dbReference>
<dbReference type="Pfam" id="PF05773">
    <property type="entry name" value="RWD"/>
    <property type="match status" value="1"/>
</dbReference>
<organism evidence="2 3">
    <name type="scientific">Acanthaster planci</name>
    <name type="common">Crown-of-thorns starfish</name>
    <dbReference type="NCBI Taxonomy" id="133434"/>
    <lineage>
        <taxon>Eukaryota</taxon>
        <taxon>Metazoa</taxon>
        <taxon>Echinodermata</taxon>
        <taxon>Eleutherozoa</taxon>
        <taxon>Asterozoa</taxon>
        <taxon>Asteroidea</taxon>
        <taxon>Valvatacea</taxon>
        <taxon>Valvatida</taxon>
        <taxon>Acanthasteridae</taxon>
        <taxon>Acanthaster</taxon>
    </lineage>
</organism>
<dbReference type="Proteomes" id="UP000694845">
    <property type="component" value="Unplaced"/>
</dbReference>
<gene>
    <name evidence="3" type="primary">LOC110980416</name>
</gene>
<dbReference type="CDD" id="cd24163">
    <property type="entry name" value="RWDD2_C"/>
    <property type="match status" value="1"/>
</dbReference>
<dbReference type="SMART" id="SM00591">
    <property type="entry name" value="RWD"/>
    <property type="match status" value="1"/>
</dbReference>
<dbReference type="PIRSF" id="PIRSF038021">
    <property type="entry name" value="UCP038021_RWDD2"/>
    <property type="match status" value="1"/>
</dbReference>
<feature type="domain" description="RWD" evidence="1">
    <location>
        <begin position="12"/>
        <end position="142"/>
    </location>
</feature>
<dbReference type="Gene3D" id="3.10.110.10">
    <property type="entry name" value="Ubiquitin Conjugating Enzyme"/>
    <property type="match status" value="1"/>
</dbReference>
<dbReference type="KEGG" id="aplc:110980416"/>
<dbReference type="SUPFAM" id="SSF54495">
    <property type="entry name" value="UBC-like"/>
    <property type="match status" value="1"/>
</dbReference>
<evidence type="ECO:0000259" key="1">
    <source>
        <dbReference type="PROSITE" id="PS50908"/>
    </source>
</evidence>
<dbReference type="PANTHER" id="PTHR15955:SF8">
    <property type="entry name" value="RWD DOMAIN-CONTAINING PROTEIN 2B-RELATED"/>
    <property type="match status" value="1"/>
</dbReference>
<dbReference type="GeneID" id="110980416"/>
<protein>
    <submittedName>
        <fullName evidence="3">RWD domain-containing protein 2B-like isoform X1</fullName>
    </submittedName>
</protein>